<evidence type="ECO:0000256" key="5">
    <source>
        <dbReference type="ARBA" id="ARBA00023136"/>
    </source>
</evidence>
<feature type="transmembrane region" description="Helical" evidence="6">
    <location>
        <begin position="48"/>
        <end position="71"/>
    </location>
</feature>
<evidence type="ECO:0000313" key="9">
    <source>
        <dbReference type="Proteomes" id="UP001320159"/>
    </source>
</evidence>
<gene>
    <name evidence="8" type="ORF">CUJ83_11830</name>
</gene>
<evidence type="ECO:0000256" key="3">
    <source>
        <dbReference type="ARBA" id="ARBA00022692"/>
    </source>
</evidence>
<keyword evidence="9" id="KW-1185">Reference proteome</keyword>
<evidence type="ECO:0000256" key="6">
    <source>
        <dbReference type="SAM" id="Phobius"/>
    </source>
</evidence>
<proteinExistence type="inferred from homology"/>
<accession>A0AAP2REH3</accession>
<dbReference type="InterPro" id="IPR003834">
    <property type="entry name" value="Cyt_c_assmbl_TM_dom"/>
</dbReference>
<protein>
    <submittedName>
        <fullName evidence="8">Cytochrome C biogenesis protein CcdA</fullName>
    </submittedName>
</protein>
<dbReference type="RefSeq" id="WP_230742543.1">
    <property type="nucleotide sequence ID" value="NZ_PGCK01000010.1"/>
</dbReference>
<dbReference type="Proteomes" id="UP001320159">
    <property type="component" value="Unassembled WGS sequence"/>
</dbReference>
<reference evidence="8 9" key="1">
    <citation type="submission" date="2017-11" db="EMBL/GenBank/DDBJ databases">
        <title>Isolation and Characterization of Family Methanocellaceae Species from Potential Methane Hydrate Area Offshore Southwestern Taiwan.</title>
        <authorList>
            <person name="Zhang W.-L."/>
            <person name="Chen W.-C."/>
            <person name="Lai M.-C."/>
            <person name="Chen S.-C."/>
        </authorList>
    </citation>
    <scope>NUCLEOTIDE SEQUENCE [LARGE SCALE GENOMIC DNA]</scope>
    <source>
        <strain evidence="8 9">CWC-04</strain>
    </source>
</reference>
<dbReference type="GO" id="GO:0017004">
    <property type="term" value="P:cytochrome complex assembly"/>
    <property type="evidence" value="ECO:0007669"/>
    <property type="project" value="InterPro"/>
</dbReference>
<keyword evidence="4 6" id="KW-1133">Transmembrane helix</keyword>
<feature type="transmembrane region" description="Helical" evidence="6">
    <location>
        <begin position="165"/>
        <end position="187"/>
    </location>
</feature>
<dbReference type="GO" id="GO:0016020">
    <property type="term" value="C:membrane"/>
    <property type="evidence" value="ECO:0007669"/>
    <property type="project" value="UniProtKB-SubCell"/>
</dbReference>
<dbReference type="AlphaFoldDB" id="A0AAP2REH3"/>
<feature type="domain" description="Cytochrome C biogenesis protein transmembrane" evidence="7">
    <location>
        <begin position="8"/>
        <end position="188"/>
    </location>
</feature>
<keyword evidence="3 6" id="KW-0812">Transmembrane</keyword>
<feature type="transmembrane region" description="Helical" evidence="6">
    <location>
        <begin position="199"/>
        <end position="219"/>
    </location>
</feature>
<feature type="transmembrane region" description="Helical" evidence="6">
    <location>
        <begin position="124"/>
        <end position="153"/>
    </location>
</feature>
<comment type="subcellular location">
    <subcellularLocation>
        <location evidence="1">Membrane</location>
        <topology evidence="1">Multi-pass membrane protein</topology>
    </subcellularLocation>
</comment>
<evidence type="ECO:0000256" key="1">
    <source>
        <dbReference type="ARBA" id="ARBA00004141"/>
    </source>
</evidence>
<keyword evidence="5 6" id="KW-0472">Membrane</keyword>
<dbReference type="PANTHER" id="PTHR31272">
    <property type="entry name" value="CYTOCHROME C-TYPE BIOGENESIS PROTEIN HI_1454-RELATED"/>
    <property type="match status" value="1"/>
</dbReference>
<name>A0AAP2REH3_9EURY</name>
<comment type="similarity">
    <text evidence="2">Belongs to the DsbD family.</text>
</comment>
<dbReference type="EMBL" id="PGCK01000010">
    <property type="protein sequence ID" value="MCD1295687.1"/>
    <property type="molecule type" value="Genomic_DNA"/>
</dbReference>
<comment type="caution">
    <text evidence="8">The sequence shown here is derived from an EMBL/GenBank/DDBJ whole genome shotgun (WGS) entry which is preliminary data.</text>
</comment>
<evidence type="ECO:0000259" key="7">
    <source>
        <dbReference type="Pfam" id="PF02683"/>
    </source>
</evidence>
<sequence>MAAFEPTLIGIFIFGIIAGICPCNSVLCLGLVGYIAGSEKNTSFLDNLKLMIPFAAGTIIILLPLGLIAGIMGDYLLLINESVAWAFGGLVMILMGLQLLKIYKPPIKSIFNMFKGSKTNTAAGTFLLGLSFGAITIGRGAPMLLAVITYIGLYQGPLQGLGTMLLYSTGMVIPLALIGSAGGTISGKLKDMTSRYGNYLDTAIGLAIILIGLYFIYLAL</sequence>
<evidence type="ECO:0000256" key="2">
    <source>
        <dbReference type="ARBA" id="ARBA00006143"/>
    </source>
</evidence>
<feature type="transmembrane region" description="Helical" evidence="6">
    <location>
        <begin position="83"/>
        <end position="103"/>
    </location>
</feature>
<feature type="transmembrane region" description="Helical" evidence="6">
    <location>
        <begin position="12"/>
        <end position="36"/>
    </location>
</feature>
<evidence type="ECO:0000256" key="4">
    <source>
        <dbReference type="ARBA" id="ARBA00022989"/>
    </source>
</evidence>
<dbReference type="Pfam" id="PF02683">
    <property type="entry name" value="DsbD_TM"/>
    <property type="match status" value="1"/>
</dbReference>
<organism evidence="8 9">
    <name type="scientific">Methanooceanicella nereidis</name>
    <dbReference type="NCBI Taxonomy" id="2052831"/>
    <lineage>
        <taxon>Archaea</taxon>
        <taxon>Methanobacteriati</taxon>
        <taxon>Methanobacteriota</taxon>
        <taxon>Stenosarchaea group</taxon>
        <taxon>Methanomicrobia</taxon>
        <taxon>Methanocellales</taxon>
        <taxon>Methanocellaceae</taxon>
        <taxon>Methanooceanicella</taxon>
    </lineage>
</organism>
<dbReference type="InterPro" id="IPR051790">
    <property type="entry name" value="Cytochrome_c-biogenesis_DsbD"/>
</dbReference>
<dbReference type="PANTHER" id="PTHR31272:SF6">
    <property type="entry name" value="CYTOCHROME C-TYPE BIOGENESIS CCDA-LIKE CHLOROPLASTIC PROTEIN"/>
    <property type="match status" value="1"/>
</dbReference>
<evidence type="ECO:0000313" key="8">
    <source>
        <dbReference type="EMBL" id="MCD1295687.1"/>
    </source>
</evidence>